<reference evidence="2 3" key="1">
    <citation type="submission" date="2019-10" db="EMBL/GenBank/DDBJ databases">
        <authorList>
            <person name="Palmer J.M."/>
        </authorList>
    </citation>
    <scope>NUCLEOTIDE SEQUENCE [LARGE SCALE GENOMIC DNA]</scope>
    <source>
        <strain evidence="2 3">TWF694</strain>
    </source>
</reference>
<dbReference type="EMBL" id="JAVHJO010000007">
    <property type="protein sequence ID" value="KAK6538866.1"/>
    <property type="molecule type" value="Genomic_DNA"/>
</dbReference>
<comment type="caution">
    <text evidence="2">The sequence shown here is derived from an EMBL/GenBank/DDBJ whole genome shotgun (WGS) entry which is preliminary data.</text>
</comment>
<dbReference type="AlphaFoldDB" id="A0AAV9XB68"/>
<dbReference type="SUPFAM" id="SSF48613">
    <property type="entry name" value="Heme oxygenase-like"/>
    <property type="match status" value="1"/>
</dbReference>
<feature type="chain" id="PRO_5043564308" evidence="1">
    <location>
        <begin position="24"/>
        <end position="254"/>
    </location>
</feature>
<evidence type="ECO:0000313" key="3">
    <source>
        <dbReference type="Proteomes" id="UP001365542"/>
    </source>
</evidence>
<evidence type="ECO:0000256" key="1">
    <source>
        <dbReference type="SAM" id="SignalP"/>
    </source>
</evidence>
<dbReference type="InterPro" id="IPR016084">
    <property type="entry name" value="Haem_Oase-like_multi-hlx"/>
</dbReference>
<keyword evidence="1" id="KW-0732">Signal</keyword>
<sequence>MASKLGLIYLQLLILSSLSATLAKQNLTTYLLSRYASKYHSVITQPEFFKQVLNGTVKPNRVAYFFEQDTIYGRGFTSLCGNGLNQLSQDLTLPTSNRTLNAITNLGETASGLADEDSKLTSLRNQLQPGSAAKPLTPSKGTKEYVQYMRGISSPPNDPFSAFVCSWTMGKAFVDVWTNIQKNQVYKPDKIPQLQEIIDYWADPSYVAAIDETGDLIDSWYSGGYWPSSADQVFLDTLERETAFWVSVDSMGKN</sequence>
<evidence type="ECO:0000313" key="2">
    <source>
        <dbReference type="EMBL" id="KAK6538866.1"/>
    </source>
</evidence>
<gene>
    <name evidence="2" type="ORF">TWF694_010425</name>
</gene>
<dbReference type="Proteomes" id="UP001365542">
    <property type="component" value="Unassembled WGS sequence"/>
</dbReference>
<proteinExistence type="predicted"/>
<accession>A0AAV9XB68</accession>
<protein>
    <submittedName>
        <fullName evidence="2">Uncharacterized protein</fullName>
    </submittedName>
</protein>
<name>A0AAV9XB68_9PEZI</name>
<feature type="signal peptide" evidence="1">
    <location>
        <begin position="1"/>
        <end position="23"/>
    </location>
</feature>
<organism evidence="2 3">
    <name type="scientific">Orbilia ellipsospora</name>
    <dbReference type="NCBI Taxonomy" id="2528407"/>
    <lineage>
        <taxon>Eukaryota</taxon>
        <taxon>Fungi</taxon>
        <taxon>Dikarya</taxon>
        <taxon>Ascomycota</taxon>
        <taxon>Pezizomycotina</taxon>
        <taxon>Orbiliomycetes</taxon>
        <taxon>Orbiliales</taxon>
        <taxon>Orbiliaceae</taxon>
        <taxon>Orbilia</taxon>
    </lineage>
</organism>
<keyword evidence="3" id="KW-1185">Reference proteome</keyword>
<dbReference type="Gene3D" id="1.20.910.10">
    <property type="entry name" value="Heme oxygenase-like"/>
    <property type="match status" value="1"/>
</dbReference>